<evidence type="ECO:0000256" key="4">
    <source>
        <dbReference type="PROSITE-ProRule" id="PRU00510"/>
    </source>
</evidence>
<feature type="zinc finger region" description="dksA C4-type" evidence="4">
    <location>
        <begin position="79"/>
        <end position="103"/>
    </location>
</feature>
<dbReference type="GO" id="GO:0008270">
    <property type="term" value="F:zinc ion binding"/>
    <property type="evidence" value="ECO:0007669"/>
    <property type="project" value="UniProtKB-KW"/>
</dbReference>
<organism evidence="6 7">
    <name type="scientific">Desulfovibrio gilichinskyi</name>
    <dbReference type="NCBI Taxonomy" id="1519643"/>
    <lineage>
        <taxon>Bacteria</taxon>
        <taxon>Pseudomonadati</taxon>
        <taxon>Thermodesulfobacteriota</taxon>
        <taxon>Desulfovibrionia</taxon>
        <taxon>Desulfovibrionales</taxon>
        <taxon>Desulfovibrionaceae</taxon>
        <taxon>Desulfovibrio</taxon>
    </lineage>
</organism>
<dbReference type="PANTHER" id="PTHR33823:SF4">
    <property type="entry name" value="GENERAL STRESS PROTEIN 16O"/>
    <property type="match status" value="1"/>
</dbReference>
<dbReference type="PANTHER" id="PTHR33823">
    <property type="entry name" value="RNA POLYMERASE-BINDING TRANSCRIPTION FACTOR DKSA-RELATED"/>
    <property type="match status" value="1"/>
</dbReference>
<dbReference type="RefSeq" id="WP_085100569.1">
    <property type="nucleotide sequence ID" value="NZ_FWZU01000002.1"/>
</dbReference>
<dbReference type="SUPFAM" id="SSF109635">
    <property type="entry name" value="DnaK suppressor protein DksA, alpha-hairpin domain"/>
    <property type="match status" value="1"/>
</dbReference>
<name>A0A1X7D0J4_9BACT</name>
<dbReference type="Proteomes" id="UP000192906">
    <property type="component" value="Unassembled WGS sequence"/>
</dbReference>
<dbReference type="OrthoDB" id="9803742at2"/>
<sequence>MNSTQRALIRKHLEQNLAELIARSESRETVVETCADDNEYASRLSEQKINLALHLRESKLIKETEETLARVDHYDFGICDDCGQEVGLARIKANPTARLCISCQARLEEESQFAWAG</sequence>
<reference evidence="7" key="1">
    <citation type="submission" date="2017-04" db="EMBL/GenBank/DDBJ databases">
        <authorList>
            <person name="Varghese N."/>
            <person name="Submissions S."/>
        </authorList>
    </citation>
    <scope>NUCLEOTIDE SEQUENCE [LARGE SCALE GENOMIC DNA]</scope>
    <source>
        <strain evidence="7">K3S</strain>
    </source>
</reference>
<gene>
    <name evidence="6" type="ORF">SAMN06295933_1493</name>
</gene>
<dbReference type="InterPro" id="IPR037187">
    <property type="entry name" value="DnaK_N"/>
</dbReference>
<keyword evidence="3" id="KW-0862">Zinc</keyword>
<keyword evidence="1" id="KW-0479">Metal-binding</keyword>
<accession>A0A1X7D0J4</accession>
<evidence type="ECO:0000259" key="5">
    <source>
        <dbReference type="Pfam" id="PF01258"/>
    </source>
</evidence>
<dbReference type="PROSITE" id="PS51128">
    <property type="entry name" value="ZF_DKSA_2"/>
    <property type="match status" value="1"/>
</dbReference>
<dbReference type="STRING" id="1519643.SAMN06295933_1493"/>
<dbReference type="Gene3D" id="1.20.120.910">
    <property type="entry name" value="DksA, coiled-coil domain"/>
    <property type="match status" value="1"/>
</dbReference>
<evidence type="ECO:0000256" key="3">
    <source>
        <dbReference type="ARBA" id="ARBA00022833"/>
    </source>
</evidence>
<dbReference type="SUPFAM" id="SSF57716">
    <property type="entry name" value="Glucocorticoid receptor-like (DNA-binding domain)"/>
    <property type="match status" value="1"/>
</dbReference>
<evidence type="ECO:0000256" key="1">
    <source>
        <dbReference type="ARBA" id="ARBA00022723"/>
    </source>
</evidence>
<dbReference type="Pfam" id="PF01258">
    <property type="entry name" value="zf-dskA_traR"/>
    <property type="match status" value="1"/>
</dbReference>
<dbReference type="AlphaFoldDB" id="A0A1X7D0J4"/>
<evidence type="ECO:0000313" key="6">
    <source>
        <dbReference type="EMBL" id="SMF06466.1"/>
    </source>
</evidence>
<keyword evidence="2" id="KW-0863">Zinc-finger</keyword>
<dbReference type="EMBL" id="FWZU01000002">
    <property type="protein sequence ID" value="SMF06466.1"/>
    <property type="molecule type" value="Genomic_DNA"/>
</dbReference>
<evidence type="ECO:0000313" key="7">
    <source>
        <dbReference type="Proteomes" id="UP000192906"/>
    </source>
</evidence>
<dbReference type="InterPro" id="IPR000962">
    <property type="entry name" value="Znf_DskA_TraR"/>
</dbReference>
<proteinExistence type="predicted"/>
<keyword evidence="7" id="KW-1185">Reference proteome</keyword>
<feature type="domain" description="Zinc finger DksA/TraR C4-type" evidence="5">
    <location>
        <begin position="75"/>
        <end position="108"/>
    </location>
</feature>
<protein>
    <submittedName>
        <fullName evidence="6">Transcriptional regulator, TraR/DksA family</fullName>
    </submittedName>
</protein>
<evidence type="ECO:0000256" key="2">
    <source>
        <dbReference type="ARBA" id="ARBA00022771"/>
    </source>
</evidence>